<evidence type="ECO:0000256" key="1">
    <source>
        <dbReference type="SAM" id="MobiDB-lite"/>
    </source>
</evidence>
<protein>
    <submittedName>
        <fullName evidence="3">Uncharacterized protein</fullName>
    </submittedName>
</protein>
<feature type="region of interest" description="Disordered" evidence="1">
    <location>
        <begin position="61"/>
        <end position="81"/>
    </location>
</feature>
<sequence length="81" mass="9142">MLPDLQGFDKPTKLFLCSVPREVAAAHHFNRFKSSISMTTPLPVWYGRDFGAELGVKAFSTERGQMPKSPPPLKKNPFVFF</sequence>
<dbReference type="WBParaSite" id="L893_g23169.t1">
    <property type="protein sequence ID" value="L893_g23169.t1"/>
    <property type="gene ID" value="L893_g23169"/>
</dbReference>
<proteinExistence type="predicted"/>
<accession>A0A1I7Z5Z3</accession>
<dbReference type="Proteomes" id="UP000095287">
    <property type="component" value="Unplaced"/>
</dbReference>
<name>A0A1I7Z5Z3_9BILA</name>
<reference evidence="3" key="1">
    <citation type="submission" date="2016-11" db="UniProtKB">
        <authorList>
            <consortium name="WormBaseParasite"/>
        </authorList>
    </citation>
    <scope>IDENTIFICATION</scope>
</reference>
<organism evidence="2 3">
    <name type="scientific">Steinernema glaseri</name>
    <dbReference type="NCBI Taxonomy" id="37863"/>
    <lineage>
        <taxon>Eukaryota</taxon>
        <taxon>Metazoa</taxon>
        <taxon>Ecdysozoa</taxon>
        <taxon>Nematoda</taxon>
        <taxon>Chromadorea</taxon>
        <taxon>Rhabditida</taxon>
        <taxon>Tylenchina</taxon>
        <taxon>Panagrolaimomorpha</taxon>
        <taxon>Strongyloidoidea</taxon>
        <taxon>Steinernematidae</taxon>
        <taxon>Steinernema</taxon>
    </lineage>
</organism>
<evidence type="ECO:0000313" key="2">
    <source>
        <dbReference type="Proteomes" id="UP000095287"/>
    </source>
</evidence>
<dbReference type="AlphaFoldDB" id="A0A1I7Z5Z3"/>
<keyword evidence="2" id="KW-1185">Reference proteome</keyword>
<evidence type="ECO:0000313" key="3">
    <source>
        <dbReference type="WBParaSite" id="L893_g23169.t1"/>
    </source>
</evidence>